<dbReference type="PANTHER" id="PTHR36173">
    <property type="entry name" value="RIBONUCLEASE VAPC16-RELATED"/>
    <property type="match status" value="1"/>
</dbReference>
<gene>
    <name evidence="1" type="ORF">BECKUNK1418G_GA0071005_11623</name>
    <name evidence="2" type="ORF">BECKUNK1418H_GA0071006_11633</name>
</gene>
<evidence type="ECO:0000313" key="1">
    <source>
        <dbReference type="EMBL" id="VFK67760.1"/>
    </source>
</evidence>
<proteinExistence type="predicted"/>
<dbReference type="InterPro" id="IPR029060">
    <property type="entry name" value="PIN-like_dom_sf"/>
</dbReference>
<dbReference type="PANTHER" id="PTHR36173:SF2">
    <property type="entry name" value="RIBONUCLEASE VAPC16"/>
    <property type="match status" value="1"/>
</dbReference>
<sequence>MVNRFDPLPISISHMARVITLPFHHRDPFDRLIIAQALVEKIPVVGIDSLFDEYGVGRVW</sequence>
<evidence type="ECO:0008006" key="3">
    <source>
        <dbReference type="Google" id="ProtNLM"/>
    </source>
</evidence>
<dbReference type="InterPro" id="IPR052919">
    <property type="entry name" value="TA_system_RNase"/>
</dbReference>
<reference evidence="1" key="1">
    <citation type="submission" date="2019-02" db="EMBL/GenBank/DDBJ databases">
        <authorList>
            <person name="Gruber-Vodicka R. H."/>
            <person name="Seah K. B. B."/>
        </authorList>
    </citation>
    <scope>NUCLEOTIDE SEQUENCE</scope>
    <source>
        <strain evidence="2">BECK_BY19</strain>
        <strain evidence="1">BECK_BY8</strain>
    </source>
</reference>
<dbReference type="InterPro" id="IPR041705">
    <property type="entry name" value="PIN_Sll0205"/>
</dbReference>
<dbReference type="SUPFAM" id="SSF88723">
    <property type="entry name" value="PIN domain-like"/>
    <property type="match status" value="1"/>
</dbReference>
<evidence type="ECO:0000313" key="2">
    <source>
        <dbReference type="EMBL" id="VFK73101.1"/>
    </source>
</evidence>
<dbReference type="EMBL" id="CAADFZ010000162">
    <property type="protein sequence ID" value="VFK67760.1"/>
    <property type="molecule type" value="Genomic_DNA"/>
</dbReference>
<protein>
    <recommendedName>
        <fullName evidence="3">PIN domain-containing protein</fullName>
    </recommendedName>
</protein>
<accession>A0A451AP18</accession>
<organism evidence="1">
    <name type="scientific">Candidatus Kentrum sp. UNK</name>
    <dbReference type="NCBI Taxonomy" id="2126344"/>
    <lineage>
        <taxon>Bacteria</taxon>
        <taxon>Pseudomonadati</taxon>
        <taxon>Pseudomonadota</taxon>
        <taxon>Gammaproteobacteria</taxon>
        <taxon>Candidatus Kentrum</taxon>
    </lineage>
</organism>
<dbReference type="EMBL" id="CAADGD010000163">
    <property type="protein sequence ID" value="VFK73101.1"/>
    <property type="molecule type" value="Genomic_DNA"/>
</dbReference>
<name>A0A451AP18_9GAMM</name>
<dbReference type="AlphaFoldDB" id="A0A451AP18"/>
<dbReference type="CDD" id="cd09872">
    <property type="entry name" value="PIN_Sll0205-like"/>
    <property type="match status" value="1"/>
</dbReference>